<dbReference type="EMBL" id="JANJYJ010000002">
    <property type="protein sequence ID" value="KAK3225258.1"/>
    <property type="molecule type" value="Genomic_DNA"/>
</dbReference>
<reference evidence="2" key="1">
    <citation type="journal article" date="2023" name="Plant J.">
        <title>Genome sequences and population genomics provide insights into the demographic history, inbreeding, and mutation load of two 'living fossil' tree species of Dipteronia.</title>
        <authorList>
            <person name="Feng Y."/>
            <person name="Comes H.P."/>
            <person name="Chen J."/>
            <person name="Zhu S."/>
            <person name="Lu R."/>
            <person name="Zhang X."/>
            <person name="Li P."/>
            <person name="Qiu J."/>
            <person name="Olsen K.M."/>
            <person name="Qiu Y."/>
        </authorList>
    </citation>
    <scope>NUCLEOTIDE SEQUENCE</scope>
    <source>
        <strain evidence="2">NBL</strain>
    </source>
</reference>
<evidence type="ECO:0000313" key="2">
    <source>
        <dbReference type="EMBL" id="KAK3225258.1"/>
    </source>
</evidence>
<gene>
    <name evidence="2" type="ORF">Dsin_005120</name>
</gene>
<dbReference type="Proteomes" id="UP001281410">
    <property type="component" value="Unassembled WGS sequence"/>
</dbReference>
<proteinExistence type="predicted"/>
<name>A0AAE0AWN7_9ROSI</name>
<dbReference type="Pfam" id="PF13966">
    <property type="entry name" value="zf-RVT"/>
    <property type="match status" value="1"/>
</dbReference>
<protein>
    <recommendedName>
        <fullName evidence="1">Reverse transcriptase zinc-binding domain-containing protein</fullName>
    </recommendedName>
</protein>
<dbReference type="InterPro" id="IPR026960">
    <property type="entry name" value="RVT-Znf"/>
</dbReference>
<keyword evidence="3" id="KW-1185">Reference proteome</keyword>
<organism evidence="2 3">
    <name type="scientific">Dipteronia sinensis</name>
    <dbReference type="NCBI Taxonomy" id="43782"/>
    <lineage>
        <taxon>Eukaryota</taxon>
        <taxon>Viridiplantae</taxon>
        <taxon>Streptophyta</taxon>
        <taxon>Embryophyta</taxon>
        <taxon>Tracheophyta</taxon>
        <taxon>Spermatophyta</taxon>
        <taxon>Magnoliopsida</taxon>
        <taxon>eudicotyledons</taxon>
        <taxon>Gunneridae</taxon>
        <taxon>Pentapetalae</taxon>
        <taxon>rosids</taxon>
        <taxon>malvids</taxon>
        <taxon>Sapindales</taxon>
        <taxon>Sapindaceae</taxon>
        <taxon>Hippocastanoideae</taxon>
        <taxon>Acereae</taxon>
        <taxon>Dipteronia</taxon>
    </lineage>
</organism>
<evidence type="ECO:0000259" key="1">
    <source>
        <dbReference type="Pfam" id="PF13966"/>
    </source>
</evidence>
<dbReference type="AlphaFoldDB" id="A0AAE0AWN7"/>
<accession>A0AAE0AWN7</accession>
<sequence length="193" mass="21645">MSSNWWSSLWKLNIPPKVRIFIWKMCSNAIPSLSNLWKRKIVAIPMCRCGLGMETPGHALFWCVEAKKVWGCTRFDGFFDECRDLHVTDVLVGLLSRVRKVELTSICIVAWALWENRNAILNWGWPRSPEALASWAESFLSEFPGTYAACLPTGSTPTLVALGDWIPPHPGLLKLNSGVAILRCLGSRGGYCH</sequence>
<feature type="domain" description="Reverse transcriptase zinc-binding" evidence="1">
    <location>
        <begin position="3"/>
        <end position="70"/>
    </location>
</feature>
<comment type="caution">
    <text evidence="2">The sequence shown here is derived from an EMBL/GenBank/DDBJ whole genome shotgun (WGS) entry which is preliminary data.</text>
</comment>
<evidence type="ECO:0000313" key="3">
    <source>
        <dbReference type="Proteomes" id="UP001281410"/>
    </source>
</evidence>